<dbReference type="Proteomes" id="UP000541109">
    <property type="component" value="Unassembled WGS sequence"/>
</dbReference>
<comment type="similarity">
    <text evidence="1">Belongs to the SMP-30/CGR1 family.</text>
</comment>
<dbReference type="GO" id="GO:0004341">
    <property type="term" value="F:gluconolactonase activity"/>
    <property type="evidence" value="ECO:0007669"/>
    <property type="project" value="TreeGrafter"/>
</dbReference>
<dbReference type="EMBL" id="JACFXV010000034">
    <property type="protein sequence ID" value="MBA5776046.1"/>
    <property type="molecule type" value="Genomic_DNA"/>
</dbReference>
<feature type="binding site" evidence="3">
    <location>
        <position position="148"/>
    </location>
    <ligand>
        <name>a divalent metal cation</name>
        <dbReference type="ChEBI" id="CHEBI:60240"/>
    </ligand>
</feature>
<keyword evidence="3" id="KW-0862">Zinc</keyword>
<evidence type="ECO:0000259" key="4">
    <source>
        <dbReference type="Pfam" id="PF08450"/>
    </source>
</evidence>
<sequence length="292" mass="32141">MHEISCLLDVRQTLAEGPLWDDRTGRLLWCDIAGQAIHSYDWESGERQSWQFPDAVGSFGLCDNGCFVVARRKCVVLFDPVSGEETLVAEIETDNSRTRNNDGKVGPDGAFYLGTMDDVTPRQPIAALYRVTADGSVSKITDSLTVSNGLAWSPDGRRLYHAETRPGFIDVWDFDPLSGAASNRRRLIDLNETIGLPDGATIDAEGNYWSAGVSAGVVNCISPEGRIIETVEMPVRTPTMPCFCGPDLDTLVVTSLQRKNEPELMARYPMSGSLFAFKPGVRGLPPYRFRTE</sequence>
<dbReference type="RefSeq" id="WP_182162071.1">
    <property type="nucleotide sequence ID" value="NZ_JACFXV010000034.1"/>
</dbReference>
<feature type="domain" description="SMP-30/Gluconolactonase/LRE-like region" evidence="4">
    <location>
        <begin position="14"/>
        <end position="256"/>
    </location>
</feature>
<dbReference type="Pfam" id="PF08450">
    <property type="entry name" value="SGL"/>
    <property type="match status" value="1"/>
</dbReference>
<accession>A0A839AA36</accession>
<keyword evidence="6" id="KW-1185">Reference proteome</keyword>
<gene>
    <name evidence="5" type="ORF">H2509_02780</name>
</gene>
<feature type="binding site" evidence="3">
    <location>
        <position position="101"/>
    </location>
    <ligand>
        <name>substrate</name>
    </ligand>
</feature>
<dbReference type="AlphaFoldDB" id="A0A839AA36"/>
<dbReference type="InterPro" id="IPR013658">
    <property type="entry name" value="SGL"/>
</dbReference>
<protein>
    <submittedName>
        <fullName evidence="5">SMP-30/gluconolactonase/LRE family protein</fullName>
    </submittedName>
</protein>
<comment type="cofactor">
    <cofactor evidence="3">
        <name>Zn(2+)</name>
        <dbReference type="ChEBI" id="CHEBI:29105"/>
    </cofactor>
    <text evidence="3">Binds 1 divalent metal cation per subunit.</text>
</comment>
<dbReference type="GO" id="GO:0005509">
    <property type="term" value="F:calcium ion binding"/>
    <property type="evidence" value="ECO:0007669"/>
    <property type="project" value="TreeGrafter"/>
</dbReference>
<proteinExistence type="inferred from homology"/>
<dbReference type="PRINTS" id="PR01790">
    <property type="entry name" value="SMP30FAMILY"/>
</dbReference>
<dbReference type="InterPro" id="IPR005511">
    <property type="entry name" value="SMP-30"/>
</dbReference>
<evidence type="ECO:0000256" key="2">
    <source>
        <dbReference type="PIRSR" id="PIRSR605511-1"/>
    </source>
</evidence>
<organism evidence="5 6">
    <name type="scientific">Stappia albiluteola</name>
    <dbReference type="NCBI Taxonomy" id="2758565"/>
    <lineage>
        <taxon>Bacteria</taxon>
        <taxon>Pseudomonadati</taxon>
        <taxon>Pseudomonadota</taxon>
        <taxon>Alphaproteobacteria</taxon>
        <taxon>Hyphomicrobiales</taxon>
        <taxon>Stappiaceae</taxon>
        <taxon>Stappia</taxon>
    </lineage>
</organism>
<comment type="caution">
    <text evidence="5">The sequence shown here is derived from an EMBL/GenBank/DDBJ whole genome shotgun (WGS) entry which is preliminary data.</text>
</comment>
<feature type="binding site" evidence="3">
    <location>
        <position position="99"/>
    </location>
    <ligand>
        <name>substrate</name>
    </ligand>
</feature>
<dbReference type="PANTHER" id="PTHR10907">
    <property type="entry name" value="REGUCALCIN"/>
    <property type="match status" value="1"/>
</dbReference>
<dbReference type="PANTHER" id="PTHR10907:SF47">
    <property type="entry name" value="REGUCALCIN"/>
    <property type="match status" value="1"/>
</dbReference>
<dbReference type="SUPFAM" id="SSF63829">
    <property type="entry name" value="Calcium-dependent phosphotriesterase"/>
    <property type="match status" value="1"/>
</dbReference>
<dbReference type="Gene3D" id="2.120.10.30">
    <property type="entry name" value="TolB, C-terminal domain"/>
    <property type="match status" value="1"/>
</dbReference>
<evidence type="ECO:0000313" key="6">
    <source>
        <dbReference type="Proteomes" id="UP000541109"/>
    </source>
</evidence>
<feature type="binding site" evidence="3">
    <location>
        <position position="16"/>
    </location>
    <ligand>
        <name>a divalent metal cation</name>
        <dbReference type="ChEBI" id="CHEBI:60240"/>
    </ligand>
</feature>
<feature type="active site" description="Proton donor/acceptor" evidence="2">
    <location>
        <position position="198"/>
    </location>
</feature>
<evidence type="ECO:0000256" key="1">
    <source>
        <dbReference type="ARBA" id="ARBA00008853"/>
    </source>
</evidence>
<evidence type="ECO:0000256" key="3">
    <source>
        <dbReference type="PIRSR" id="PIRSR605511-2"/>
    </source>
</evidence>
<dbReference type="GO" id="GO:0019853">
    <property type="term" value="P:L-ascorbic acid biosynthetic process"/>
    <property type="evidence" value="ECO:0007669"/>
    <property type="project" value="TreeGrafter"/>
</dbReference>
<reference evidence="5 6" key="1">
    <citation type="submission" date="2020-07" db="EMBL/GenBank/DDBJ databases">
        <title>Stappia sp., F7233, whole genome shotgun sequencing project.</title>
        <authorList>
            <person name="Jiang S."/>
            <person name="Liu Z.W."/>
            <person name="Du Z.J."/>
        </authorList>
    </citation>
    <scope>NUCLEOTIDE SEQUENCE [LARGE SCALE GENOMIC DNA]</scope>
    <source>
        <strain evidence="5 6">F7233</strain>
    </source>
</reference>
<feature type="binding site" evidence="3">
    <location>
        <position position="198"/>
    </location>
    <ligand>
        <name>a divalent metal cation</name>
        <dbReference type="ChEBI" id="CHEBI:60240"/>
    </ligand>
</feature>
<name>A0A839AA36_9HYPH</name>
<keyword evidence="3" id="KW-0479">Metal-binding</keyword>
<evidence type="ECO:0000313" key="5">
    <source>
        <dbReference type="EMBL" id="MBA5776046.1"/>
    </source>
</evidence>
<dbReference type="InterPro" id="IPR011042">
    <property type="entry name" value="6-blade_b-propeller_TolB-like"/>
</dbReference>